<proteinExistence type="predicted"/>
<name>A0A1B1A200_9RHOB</name>
<dbReference type="EMBL" id="CP015230">
    <property type="protein sequence ID" value="ANP40603.1"/>
    <property type="molecule type" value="Genomic_DNA"/>
</dbReference>
<dbReference type="AlphaFoldDB" id="A0A1B1A200"/>
<sequence>MRLAPSQTIWVAPQAYDVSNSHAKFYIYPVRAARFRFGNRLIFQSIGNGFQWPRQLARAPKY</sequence>
<dbReference type="Proteomes" id="UP000013243">
    <property type="component" value="Chromosome"/>
</dbReference>
<evidence type="ECO:0000313" key="2">
    <source>
        <dbReference type="Proteomes" id="UP000013243"/>
    </source>
</evidence>
<protein>
    <submittedName>
        <fullName evidence="1">Uncharacterized protein</fullName>
    </submittedName>
</protein>
<reference evidence="1 2" key="1">
    <citation type="journal article" date="2016" name="ISME J.">
        <title>Global occurrence and heterogeneity of the Roseobacter-clade species Ruegeria mobilis.</title>
        <authorList>
            <person name="Sonnenschein E."/>
            <person name="Gram L."/>
        </authorList>
    </citation>
    <scope>NUCLEOTIDE SEQUENCE [LARGE SCALE GENOMIC DNA]</scope>
    <source>
        <strain evidence="1 2">F1926</strain>
    </source>
</reference>
<dbReference type="KEGG" id="rmb:K529_007485"/>
<organism evidence="1 2">
    <name type="scientific">Tritonibacter mobilis F1926</name>
    <dbReference type="NCBI Taxonomy" id="1265309"/>
    <lineage>
        <taxon>Bacteria</taxon>
        <taxon>Pseudomonadati</taxon>
        <taxon>Pseudomonadota</taxon>
        <taxon>Alphaproteobacteria</taxon>
        <taxon>Rhodobacterales</taxon>
        <taxon>Paracoccaceae</taxon>
        <taxon>Tritonibacter</taxon>
    </lineage>
</organism>
<accession>A0A1B1A200</accession>
<dbReference type="STRING" id="1265309.K529_007485"/>
<evidence type="ECO:0000313" key="1">
    <source>
        <dbReference type="EMBL" id="ANP40603.1"/>
    </source>
</evidence>
<gene>
    <name evidence="1" type="ORF">K529_007485</name>
</gene>